<comment type="caution">
    <text evidence="3">The sequence shown here is derived from an EMBL/GenBank/DDBJ whole genome shotgun (WGS) entry which is preliminary data.</text>
</comment>
<keyword evidence="1" id="KW-0472">Membrane</keyword>
<sequence length="341" mass="34821">MAELSMQGTGGMPVGRTLGTAATFAGAVISFALLGGVGVWGYQLVMRDVSGVPVVRAIEGPMREAPEDPGGVAADHQGLSVNQVAGQGAAQPAPDRLLLAPRQAGIEEADAPGVKVPVKTALSRPEDDSTVAAIEPLEPLAPKVTQNAAAPAPRAPSAANATIQALADQIASGVAPLSDTGPADTPPVKTEIAGAEVAQPEAPAAKPVPKGALARSLRPQLRPKGLRSADVATVAAQVASSAATLPAGALDVDPATIPAGTRLVQLGAFDSAEVARSEWERLSSKFDAYLDGKQRVVQRAKSGGRVFYRLRAMGFADLSDARRFCSALTAQRADCIPVVTR</sequence>
<gene>
    <name evidence="3" type="ORF">ATO11_02445</name>
</gene>
<reference evidence="3 4" key="1">
    <citation type="journal article" date="2015" name="Int. J. Syst. Evol. Microbiol.">
        <title>Aestuariivita atlantica sp. nov., isolated from deep sea sediment of the Atlantic Ocean.</title>
        <authorList>
            <person name="Li G."/>
            <person name="Lai Q."/>
            <person name="Du Y."/>
            <person name="Liu X."/>
            <person name="Sun F."/>
            <person name="Shao Z."/>
        </authorList>
    </citation>
    <scope>NUCLEOTIDE SEQUENCE [LARGE SCALE GENOMIC DNA]</scope>
    <source>
        <strain evidence="3 4">22II-S11-z3</strain>
    </source>
</reference>
<dbReference type="GO" id="GO:0042834">
    <property type="term" value="F:peptidoglycan binding"/>
    <property type="evidence" value="ECO:0007669"/>
    <property type="project" value="InterPro"/>
</dbReference>
<proteinExistence type="predicted"/>
<dbReference type="InterPro" id="IPR036680">
    <property type="entry name" value="SPOR-like_sf"/>
</dbReference>
<keyword evidence="4" id="KW-1185">Reference proteome</keyword>
<evidence type="ECO:0000259" key="2">
    <source>
        <dbReference type="PROSITE" id="PS51724"/>
    </source>
</evidence>
<dbReference type="RefSeq" id="WP_050529213.1">
    <property type="nucleotide sequence ID" value="NZ_AQQZ01000001.1"/>
</dbReference>
<organism evidence="3 4">
    <name type="scientific">Pseudaestuariivita atlantica</name>
    <dbReference type="NCBI Taxonomy" id="1317121"/>
    <lineage>
        <taxon>Bacteria</taxon>
        <taxon>Pseudomonadati</taxon>
        <taxon>Pseudomonadota</taxon>
        <taxon>Alphaproteobacteria</taxon>
        <taxon>Rhodobacterales</taxon>
        <taxon>Paracoccaceae</taxon>
        <taxon>Pseudaestuariivita</taxon>
    </lineage>
</organism>
<dbReference type="EMBL" id="AQQZ01000001">
    <property type="protein sequence ID" value="KNG95478.1"/>
    <property type="molecule type" value="Genomic_DNA"/>
</dbReference>
<feature type="transmembrane region" description="Helical" evidence="1">
    <location>
        <begin position="20"/>
        <end position="42"/>
    </location>
</feature>
<dbReference type="InterPro" id="IPR007730">
    <property type="entry name" value="SPOR-like_dom"/>
</dbReference>
<dbReference type="Proteomes" id="UP000036938">
    <property type="component" value="Unassembled WGS sequence"/>
</dbReference>
<accession>A0A0L1JVS7</accession>
<keyword evidence="1" id="KW-1133">Transmembrane helix</keyword>
<dbReference type="OrthoDB" id="8479416at2"/>
<dbReference type="STRING" id="1317121.ATO11_02445"/>
<dbReference type="Gene3D" id="3.30.70.1070">
    <property type="entry name" value="Sporulation related repeat"/>
    <property type="match status" value="1"/>
</dbReference>
<name>A0A0L1JVS7_9RHOB</name>
<protein>
    <recommendedName>
        <fullName evidence="2">SPOR domain-containing protein</fullName>
    </recommendedName>
</protein>
<evidence type="ECO:0000256" key="1">
    <source>
        <dbReference type="SAM" id="Phobius"/>
    </source>
</evidence>
<dbReference type="Pfam" id="PF05036">
    <property type="entry name" value="SPOR"/>
    <property type="match status" value="1"/>
</dbReference>
<dbReference type="AlphaFoldDB" id="A0A0L1JVS7"/>
<dbReference type="PATRIC" id="fig|1317121.7.peg.495"/>
<evidence type="ECO:0000313" key="3">
    <source>
        <dbReference type="EMBL" id="KNG95478.1"/>
    </source>
</evidence>
<dbReference type="PROSITE" id="PS51724">
    <property type="entry name" value="SPOR"/>
    <property type="match status" value="1"/>
</dbReference>
<feature type="domain" description="SPOR" evidence="2">
    <location>
        <begin position="256"/>
        <end position="341"/>
    </location>
</feature>
<keyword evidence="1" id="KW-0812">Transmembrane</keyword>
<evidence type="ECO:0000313" key="4">
    <source>
        <dbReference type="Proteomes" id="UP000036938"/>
    </source>
</evidence>